<evidence type="ECO:0000313" key="1">
    <source>
        <dbReference type="EMBL" id="KAH7990156.1"/>
    </source>
</evidence>
<organism evidence="1 2">
    <name type="scientific">Sphaerodactylus townsendi</name>
    <dbReference type="NCBI Taxonomy" id="933632"/>
    <lineage>
        <taxon>Eukaryota</taxon>
        <taxon>Metazoa</taxon>
        <taxon>Chordata</taxon>
        <taxon>Craniata</taxon>
        <taxon>Vertebrata</taxon>
        <taxon>Euteleostomi</taxon>
        <taxon>Lepidosauria</taxon>
        <taxon>Squamata</taxon>
        <taxon>Bifurcata</taxon>
        <taxon>Gekkota</taxon>
        <taxon>Sphaerodactylidae</taxon>
        <taxon>Sphaerodactylus</taxon>
    </lineage>
</organism>
<protein>
    <submittedName>
        <fullName evidence="1">Uncharacterized protein</fullName>
    </submittedName>
</protein>
<dbReference type="Proteomes" id="UP000827872">
    <property type="component" value="Linkage Group LG16"/>
</dbReference>
<name>A0ACB8EC59_9SAUR</name>
<comment type="caution">
    <text evidence="1">The sequence shown here is derived from an EMBL/GenBank/DDBJ whole genome shotgun (WGS) entry which is preliminary data.</text>
</comment>
<dbReference type="EMBL" id="CM037629">
    <property type="protein sequence ID" value="KAH7990156.1"/>
    <property type="molecule type" value="Genomic_DNA"/>
</dbReference>
<evidence type="ECO:0000313" key="2">
    <source>
        <dbReference type="Proteomes" id="UP000827872"/>
    </source>
</evidence>
<sequence>MLTSAPHAFLRILWALIPRSCQRAYLNFRRKSTSGWSIGNVLLDFMGGAFSLLQMFLQSYNNNEWNLIFGDFTKFGLGLFSILFDVVFIVQHYQHIASISQATSTSLVKALPPSLRTNRVSLSPSHSRSKKDRFCCVEWR</sequence>
<accession>A0ACB8EC59</accession>
<gene>
    <name evidence="1" type="ORF">K3G42_003599</name>
</gene>
<keyword evidence="2" id="KW-1185">Reference proteome</keyword>
<reference evidence="1" key="1">
    <citation type="submission" date="2021-08" db="EMBL/GenBank/DDBJ databases">
        <title>The first chromosome-level gecko genome reveals the dynamic sex chromosomes of Neotropical dwarf geckos (Sphaerodactylidae: Sphaerodactylus).</title>
        <authorList>
            <person name="Pinto B.J."/>
            <person name="Keating S.E."/>
            <person name="Gamble T."/>
        </authorList>
    </citation>
    <scope>NUCLEOTIDE SEQUENCE</scope>
    <source>
        <strain evidence="1">TG3544</strain>
    </source>
</reference>
<proteinExistence type="predicted"/>